<dbReference type="InterPro" id="IPR011761">
    <property type="entry name" value="ATP-grasp"/>
</dbReference>
<dbReference type="InterPro" id="IPR005905">
    <property type="entry name" value="D_ala_D_ala"/>
</dbReference>
<organism evidence="24">
    <name type="scientific">Candidatus Atribacter allofermentans</name>
    <dbReference type="NCBI Taxonomy" id="1852833"/>
    <lineage>
        <taxon>Bacteria</taxon>
        <taxon>Pseudomonadati</taxon>
        <taxon>Atribacterota</taxon>
        <taxon>Atribacteria</taxon>
        <taxon>Atribacterales</taxon>
        <taxon>Atribacteraceae</taxon>
        <taxon>Atribacter</taxon>
    </lineage>
</organism>
<dbReference type="FunFam" id="3.30.1490.20:FF:000007">
    <property type="entry name" value="D-alanine--D-alanine ligase"/>
    <property type="match status" value="1"/>
</dbReference>
<keyword evidence="10 22" id="KW-0067">ATP-binding</keyword>
<dbReference type="HAMAP" id="MF_00047">
    <property type="entry name" value="Dala_Dala_lig"/>
    <property type="match status" value="1"/>
</dbReference>
<keyword evidence="15 18" id="KW-0961">Cell wall biogenesis/degradation</keyword>
<keyword evidence="14 21" id="KW-0464">Manganese</keyword>
<evidence type="ECO:0000256" key="11">
    <source>
        <dbReference type="ARBA" id="ARBA00022842"/>
    </source>
</evidence>
<evidence type="ECO:0000256" key="14">
    <source>
        <dbReference type="ARBA" id="ARBA00023211"/>
    </source>
</evidence>
<dbReference type="PANTHER" id="PTHR23132:SF25">
    <property type="entry name" value="D-ALANINE--D-ALANINE LIGASE A"/>
    <property type="match status" value="1"/>
</dbReference>
<dbReference type="InterPro" id="IPR000291">
    <property type="entry name" value="D-Ala_lig_Van_CS"/>
</dbReference>
<evidence type="ECO:0000256" key="12">
    <source>
        <dbReference type="ARBA" id="ARBA00022960"/>
    </source>
</evidence>
<accession>A0A1V5SR32</accession>
<comment type="similarity">
    <text evidence="5 18">Belongs to the D-alanine--D-alanine ligase family.</text>
</comment>
<gene>
    <name evidence="24" type="primary">ddlA</name>
    <name evidence="18" type="synonym">ddl</name>
    <name evidence="24" type="ORF">BWY41_01461</name>
</gene>
<dbReference type="Pfam" id="PF01820">
    <property type="entry name" value="Dala_Dala_lig_N"/>
    <property type="match status" value="1"/>
</dbReference>
<feature type="binding site" evidence="20">
    <location>
        <begin position="316"/>
        <end position="317"/>
    </location>
    <ligand>
        <name>ATP</name>
        <dbReference type="ChEBI" id="CHEBI:30616"/>
    </ligand>
</feature>
<evidence type="ECO:0000256" key="10">
    <source>
        <dbReference type="ARBA" id="ARBA00022840"/>
    </source>
</evidence>
<evidence type="ECO:0000256" key="16">
    <source>
        <dbReference type="ARBA" id="ARBA00047614"/>
    </source>
</evidence>
<feature type="active site" evidence="19">
    <location>
        <position position="17"/>
    </location>
</feature>
<evidence type="ECO:0000256" key="18">
    <source>
        <dbReference type="HAMAP-Rule" id="MF_00047"/>
    </source>
</evidence>
<dbReference type="GO" id="GO:0046872">
    <property type="term" value="F:metal ion binding"/>
    <property type="evidence" value="ECO:0007669"/>
    <property type="project" value="UniProtKB-KW"/>
</dbReference>
<sequence>MESKIKVGILFGGQSVEHEISILSARSIYEAIDKEKYDVVLIGIDKQGGWHFSDEQIFLEYNATHQLRSFTNKSDQQLALIPGRKVDFLYHLSTREKPKPVDVVFPVLHGTNGEDGSIQGFLKLSGIPFVGAGILGSAIGMDKEVTKRLLHDAGISIPHFQVVRQIDSNKIDLLQIQAEFGLPLFIKPANLGSSVGISKVKTIDEIKPAIDKAFLYDQKILIEECILGREIECSVLGNEHPEASLPGEIKPNHEFYSYQAKYLDENGANFEVPAKLPDNLIKEIQETALKVFQVLEIEGMARVDFFLQEDGKLLVNEVNTIPGFTKISMYPKLWEASGLSYKDLITRLIELAIERAERDQKLKTTYEEY</sequence>
<evidence type="ECO:0000256" key="5">
    <source>
        <dbReference type="ARBA" id="ARBA00010871"/>
    </source>
</evidence>
<evidence type="ECO:0000256" key="21">
    <source>
        <dbReference type="PIRSR" id="PIRSR039102-3"/>
    </source>
</evidence>
<evidence type="ECO:0000313" key="24">
    <source>
        <dbReference type="EMBL" id="OQA56671.1"/>
    </source>
</evidence>
<dbReference type="AlphaFoldDB" id="A0A1V5SR32"/>
<dbReference type="EMBL" id="MWBQ01000112">
    <property type="protein sequence ID" value="OQA56671.1"/>
    <property type="molecule type" value="Genomic_DNA"/>
</dbReference>
<evidence type="ECO:0000256" key="19">
    <source>
        <dbReference type="PIRSR" id="PIRSR039102-1"/>
    </source>
</evidence>
<dbReference type="PANTHER" id="PTHR23132">
    <property type="entry name" value="D-ALANINE--D-ALANINE LIGASE"/>
    <property type="match status" value="1"/>
</dbReference>
<comment type="caution">
    <text evidence="24">The sequence shown here is derived from an EMBL/GenBank/DDBJ whole genome shotgun (WGS) entry which is preliminary data.</text>
</comment>
<dbReference type="PROSITE" id="PS00843">
    <property type="entry name" value="DALA_DALA_LIGASE_1"/>
    <property type="match status" value="1"/>
</dbReference>
<feature type="binding site" evidence="20">
    <location>
        <begin position="185"/>
        <end position="187"/>
    </location>
    <ligand>
        <name>ATP</name>
        <dbReference type="ChEBI" id="CHEBI:30616"/>
    </ligand>
</feature>
<evidence type="ECO:0000256" key="15">
    <source>
        <dbReference type="ARBA" id="ARBA00023316"/>
    </source>
</evidence>
<evidence type="ECO:0000256" key="17">
    <source>
        <dbReference type="ARBA" id="ARBA00060592"/>
    </source>
</evidence>
<proteinExistence type="inferred from homology"/>
<dbReference type="Proteomes" id="UP000485569">
    <property type="component" value="Unassembled WGS sequence"/>
</dbReference>
<dbReference type="NCBIfam" id="NF002525">
    <property type="entry name" value="PRK01966.1-1"/>
    <property type="match status" value="1"/>
</dbReference>
<feature type="binding site" evidence="21">
    <location>
        <position position="319"/>
    </location>
    <ligand>
        <name>Mg(2+)</name>
        <dbReference type="ChEBI" id="CHEBI:18420"/>
        <label>2</label>
    </ligand>
</feature>
<feature type="binding site" evidence="20">
    <location>
        <begin position="223"/>
        <end position="230"/>
    </location>
    <ligand>
        <name>ATP</name>
        <dbReference type="ChEBI" id="CHEBI:30616"/>
    </ligand>
</feature>
<keyword evidence="7 18" id="KW-0436">Ligase</keyword>
<dbReference type="SUPFAM" id="SSF56059">
    <property type="entry name" value="Glutathione synthetase ATP-binding domain-like"/>
    <property type="match status" value="1"/>
</dbReference>
<dbReference type="Gene3D" id="3.30.470.20">
    <property type="entry name" value="ATP-grasp fold, B domain"/>
    <property type="match status" value="1"/>
</dbReference>
<feature type="binding site" evidence="20">
    <location>
        <position position="143"/>
    </location>
    <ligand>
        <name>ATP</name>
        <dbReference type="ChEBI" id="CHEBI:30616"/>
    </ligand>
</feature>
<dbReference type="NCBIfam" id="TIGR01205">
    <property type="entry name" value="D_ala_D_alaTIGR"/>
    <property type="match status" value="1"/>
</dbReference>
<comment type="subcellular location">
    <subcellularLocation>
        <location evidence="3 18">Cytoplasm</location>
    </subcellularLocation>
</comment>
<feature type="active site" evidence="19">
    <location>
        <position position="328"/>
    </location>
</feature>
<evidence type="ECO:0000256" key="1">
    <source>
        <dbReference type="ARBA" id="ARBA00001936"/>
    </source>
</evidence>
<keyword evidence="11 21" id="KW-0460">Magnesium</keyword>
<feature type="binding site" evidence="21">
    <location>
        <position position="317"/>
    </location>
    <ligand>
        <name>Mg(2+)</name>
        <dbReference type="ChEBI" id="CHEBI:18420"/>
        <label>2</label>
    </ligand>
</feature>
<comment type="pathway">
    <text evidence="4 18">Cell wall biogenesis; peptidoglycan biosynthesis.</text>
</comment>
<dbReference type="PIRSF" id="PIRSF039102">
    <property type="entry name" value="Ddl/VanB"/>
    <property type="match status" value="1"/>
</dbReference>
<dbReference type="NCBIfam" id="NF002378">
    <property type="entry name" value="PRK01372.1"/>
    <property type="match status" value="1"/>
</dbReference>
<evidence type="ECO:0000256" key="9">
    <source>
        <dbReference type="ARBA" id="ARBA00022741"/>
    </source>
</evidence>
<name>A0A1V5SR32_9BACT</name>
<dbReference type="GO" id="GO:0009252">
    <property type="term" value="P:peptidoglycan biosynthetic process"/>
    <property type="evidence" value="ECO:0007669"/>
    <property type="project" value="UniProtKB-UniRule"/>
</dbReference>
<dbReference type="FunFam" id="3.30.470.20:FF:000008">
    <property type="entry name" value="D-alanine--D-alanine ligase"/>
    <property type="match status" value="1"/>
</dbReference>
<protein>
    <recommendedName>
        <fullName evidence="18">D-alanine--D-alanine ligase</fullName>
        <ecNumber evidence="18">6.3.2.4</ecNumber>
    </recommendedName>
    <alternativeName>
        <fullName evidence="18">D-Ala-D-Ala ligase</fullName>
    </alternativeName>
    <alternativeName>
        <fullName evidence="18">D-alanylalanine synthetase</fullName>
    </alternativeName>
</protein>
<dbReference type="InterPro" id="IPR011127">
    <property type="entry name" value="Dala_Dala_lig_N"/>
</dbReference>
<evidence type="ECO:0000256" key="2">
    <source>
        <dbReference type="ARBA" id="ARBA00003921"/>
    </source>
</evidence>
<comment type="pathway">
    <text evidence="17">Glycan biosynthesis.</text>
</comment>
<dbReference type="PROSITE" id="PS00844">
    <property type="entry name" value="DALA_DALA_LIGASE_2"/>
    <property type="match status" value="1"/>
</dbReference>
<evidence type="ECO:0000256" key="6">
    <source>
        <dbReference type="ARBA" id="ARBA00022490"/>
    </source>
</evidence>
<dbReference type="GO" id="GO:0005524">
    <property type="term" value="F:ATP binding"/>
    <property type="evidence" value="ECO:0007669"/>
    <property type="project" value="UniProtKB-UniRule"/>
</dbReference>
<dbReference type="PROSITE" id="PS50975">
    <property type="entry name" value="ATP_GRASP"/>
    <property type="match status" value="1"/>
</dbReference>
<feature type="domain" description="ATP-grasp" evidence="23">
    <location>
        <begin position="147"/>
        <end position="350"/>
    </location>
</feature>
<comment type="function">
    <text evidence="2 18">Cell wall formation.</text>
</comment>
<dbReference type="NCBIfam" id="NF002528">
    <property type="entry name" value="PRK01966.1-4"/>
    <property type="match status" value="1"/>
</dbReference>
<keyword evidence="8 21" id="KW-0479">Metal-binding</keyword>
<dbReference type="Gene3D" id="3.30.1490.20">
    <property type="entry name" value="ATP-grasp fold, A domain"/>
    <property type="match status" value="1"/>
</dbReference>
<dbReference type="EC" id="6.3.2.4" evidence="18"/>
<dbReference type="UniPathway" id="UPA00219"/>
<evidence type="ECO:0000256" key="22">
    <source>
        <dbReference type="PROSITE-ProRule" id="PRU00409"/>
    </source>
</evidence>
<dbReference type="GO" id="GO:0071555">
    <property type="term" value="P:cell wall organization"/>
    <property type="evidence" value="ECO:0007669"/>
    <property type="project" value="UniProtKB-KW"/>
</dbReference>
<dbReference type="Pfam" id="PF07478">
    <property type="entry name" value="Dala_Dala_lig_C"/>
    <property type="match status" value="1"/>
</dbReference>
<dbReference type="InterPro" id="IPR016185">
    <property type="entry name" value="PreATP-grasp_dom_sf"/>
</dbReference>
<evidence type="ECO:0000256" key="7">
    <source>
        <dbReference type="ARBA" id="ARBA00022598"/>
    </source>
</evidence>
<keyword evidence="9 20" id="KW-0547">Nucleotide-binding</keyword>
<evidence type="ECO:0000256" key="8">
    <source>
        <dbReference type="ARBA" id="ARBA00022723"/>
    </source>
</evidence>
<evidence type="ECO:0000259" key="23">
    <source>
        <dbReference type="PROSITE" id="PS50975"/>
    </source>
</evidence>
<dbReference type="InterPro" id="IPR013815">
    <property type="entry name" value="ATP_grasp_subdomain_1"/>
</dbReference>
<feature type="binding site" evidence="21">
    <location>
        <position position="317"/>
    </location>
    <ligand>
        <name>Mg(2+)</name>
        <dbReference type="ChEBI" id="CHEBI:18420"/>
        <label>1</label>
    </ligand>
</feature>
<dbReference type="SUPFAM" id="SSF52440">
    <property type="entry name" value="PreATP-grasp domain"/>
    <property type="match status" value="1"/>
</dbReference>
<comment type="cofactor">
    <cofactor evidence="21">
        <name>Mg(2+)</name>
        <dbReference type="ChEBI" id="CHEBI:18420"/>
    </cofactor>
    <cofactor evidence="21">
        <name>Mn(2+)</name>
        <dbReference type="ChEBI" id="CHEBI:29035"/>
    </cofactor>
    <text evidence="21">Binds 2 magnesium or manganese ions per subunit.</text>
</comment>
<feature type="binding site" evidence="20">
    <location>
        <begin position="193"/>
        <end position="194"/>
    </location>
    <ligand>
        <name>ATP</name>
        <dbReference type="ChEBI" id="CHEBI:30616"/>
    </ligand>
</feature>
<evidence type="ECO:0000256" key="3">
    <source>
        <dbReference type="ARBA" id="ARBA00004496"/>
    </source>
</evidence>
<dbReference type="InterPro" id="IPR011095">
    <property type="entry name" value="Dala_Dala_lig_C"/>
</dbReference>
<dbReference type="Gene3D" id="3.40.50.20">
    <property type="match status" value="1"/>
</dbReference>
<keyword evidence="6 18" id="KW-0963">Cytoplasm</keyword>
<feature type="binding site" evidence="21">
    <location>
        <position position="304"/>
    </location>
    <ligand>
        <name>Mg(2+)</name>
        <dbReference type="ChEBI" id="CHEBI:18420"/>
        <label>1</label>
    </ligand>
</feature>
<evidence type="ECO:0000256" key="20">
    <source>
        <dbReference type="PIRSR" id="PIRSR039102-2"/>
    </source>
</evidence>
<dbReference type="GO" id="GO:0005829">
    <property type="term" value="C:cytosol"/>
    <property type="evidence" value="ECO:0007669"/>
    <property type="project" value="TreeGrafter"/>
</dbReference>
<keyword evidence="13 18" id="KW-0573">Peptidoglycan synthesis</keyword>
<feature type="active site" evidence="19">
    <location>
        <position position="193"/>
    </location>
</feature>
<comment type="cofactor">
    <cofactor evidence="1">
        <name>Mn(2+)</name>
        <dbReference type="ChEBI" id="CHEBI:29035"/>
    </cofactor>
</comment>
<dbReference type="GO" id="GO:0008716">
    <property type="term" value="F:D-alanine-D-alanine ligase activity"/>
    <property type="evidence" value="ECO:0007669"/>
    <property type="project" value="UniProtKB-UniRule"/>
</dbReference>
<evidence type="ECO:0000256" key="13">
    <source>
        <dbReference type="ARBA" id="ARBA00022984"/>
    </source>
</evidence>
<dbReference type="GO" id="GO:0008360">
    <property type="term" value="P:regulation of cell shape"/>
    <property type="evidence" value="ECO:0007669"/>
    <property type="project" value="UniProtKB-KW"/>
</dbReference>
<comment type="catalytic activity">
    <reaction evidence="16 18">
        <text>2 D-alanine + ATP = D-alanyl-D-alanine + ADP + phosphate + H(+)</text>
        <dbReference type="Rhea" id="RHEA:11224"/>
        <dbReference type="ChEBI" id="CHEBI:15378"/>
        <dbReference type="ChEBI" id="CHEBI:30616"/>
        <dbReference type="ChEBI" id="CHEBI:43474"/>
        <dbReference type="ChEBI" id="CHEBI:57416"/>
        <dbReference type="ChEBI" id="CHEBI:57822"/>
        <dbReference type="ChEBI" id="CHEBI:456216"/>
        <dbReference type="EC" id="6.3.2.4"/>
    </reaction>
</comment>
<reference evidence="24" key="1">
    <citation type="submission" date="2017-02" db="EMBL/GenBank/DDBJ databases">
        <title>Delving into the versatile metabolic prowess of the omnipresent phylum Bacteroidetes.</title>
        <authorList>
            <person name="Nobu M.K."/>
            <person name="Mei R."/>
            <person name="Narihiro T."/>
            <person name="Kuroda K."/>
            <person name="Liu W.-T."/>
        </authorList>
    </citation>
    <scope>NUCLEOTIDE SEQUENCE</scope>
    <source>
        <strain evidence="24">ADurb.Bin276</strain>
    </source>
</reference>
<evidence type="ECO:0000256" key="4">
    <source>
        <dbReference type="ARBA" id="ARBA00004752"/>
    </source>
</evidence>
<keyword evidence="12 18" id="KW-0133">Cell shape</keyword>